<dbReference type="Pfam" id="PF00135">
    <property type="entry name" value="COesterase"/>
    <property type="match status" value="1"/>
</dbReference>
<dbReference type="GO" id="GO:0006581">
    <property type="term" value="P:acetylcholine catabolic process"/>
    <property type="evidence" value="ECO:0007669"/>
    <property type="project" value="TreeGrafter"/>
</dbReference>
<dbReference type="PROSITE" id="PS01173">
    <property type="entry name" value="LIPASE_GDXG_HIS"/>
    <property type="match status" value="1"/>
</dbReference>
<dbReference type="FunFam" id="3.40.50.1820:FF:000128">
    <property type="entry name" value="Carboxylic ester hydrolase"/>
    <property type="match status" value="1"/>
</dbReference>
<dbReference type="GO" id="GO:0005615">
    <property type="term" value="C:extracellular space"/>
    <property type="evidence" value="ECO:0007669"/>
    <property type="project" value="TreeGrafter"/>
</dbReference>
<feature type="chain" id="PRO_5034599002" description="Carboxylic ester hydrolase" evidence="5">
    <location>
        <begin position="24"/>
        <end position="560"/>
    </location>
</feature>
<evidence type="ECO:0000313" key="8">
    <source>
        <dbReference type="Proteomes" id="UP000694680"/>
    </source>
</evidence>
<keyword evidence="8" id="KW-1185">Reference proteome</keyword>
<gene>
    <name evidence="7" type="primary">LOC114464440</name>
</gene>
<keyword evidence="3" id="KW-0719">Serine esterase</keyword>
<dbReference type="Gene3D" id="3.40.50.1820">
    <property type="entry name" value="alpha/beta hydrolase"/>
    <property type="match status" value="1"/>
</dbReference>
<dbReference type="GeneID" id="114464440"/>
<comment type="similarity">
    <text evidence="1 5">Belongs to the type-B carboxylesterase/lipase family.</text>
</comment>
<dbReference type="PANTHER" id="PTHR43918">
    <property type="entry name" value="ACETYLCHOLINESTERASE"/>
    <property type="match status" value="1"/>
</dbReference>
<dbReference type="PANTHER" id="PTHR43918:SF4">
    <property type="entry name" value="CARBOXYLIC ESTER HYDROLASE"/>
    <property type="match status" value="1"/>
</dbReference>
<reference evidence="7" key="3">
    <citation type="submission" date="2025-09" db="UniProtKB">
        <authorList>
            <consortium name="Ensembl"/>
        </authorList>
    </citation>
    <scope>IDENTIFICATION</scope>
</reference>
<name>A0A8C5NGB0_GOUWI</name>
<keyword evidence="4 5" id="KW-0378">Hydrolase</keyword>
<accession>A0A8C5NGB0</accession>
<feature type="signal peptide" evidence="5">
    <location>
        <begin position="1"/>
        <end position="23"/>
    </location>
</feature>
<dbReference type="PROSITE" id="PS00941">
    <property type="entry name" value="CARBOXYLESTERASE_B_2"/>
    <property type="match status" value="1"/>
</dbReference>
<sequence length="560" mass="62400">MELQAKQTFYIFVSMLCVCSTSAEQHEPEVNTRLGALRGLQLSVKGSDSGVHAYLGVPFAKPPVGPSLRLRAPQPVEGWTGVRDAIKQPLMCIQGKKRVAEFFDKYKEISVDLPDMSEDCLYLNIFTPANRAQDAKLPIMVWIHGGGFLIGSASTYDGSALAAHQDVVVVVIQYRLGVLGFLSTGDENMSGNFGMLDQIQALMWIKEHIHNFGGNPDLVTIFGESAGGISASALLLSPLSHGLVHRAIAESGSAAMNFLSAADPLPFTQMVANTSGCNIGSTEKIADCMRNLDLDSIYVIAENEKLMFLVNIDGHFLKKPVMESFENHELLTVPFMTGVNNHEMGWLVTEFFAPPNWTEGLDREQIVNIFHAFYPPEDAFTVELLVEEYFGTDEDRLKNRDIFTEVIGDIVFTIPGIRTANFHRDAGADVYFYEFQYAASILQKHRPDFVRCDHGDEVFIVFGYCLANNNTVTMPGCSKEEEDFSKMVMSYWANFARTGSPNGAGLAHWPKYGAEGDYLKIDLKEQVTARGLKKDQFVFMTETLPEKNKWHEQNKEHVEL</sequence>
<dbReference type="InterPro" id="IPR050654">
    <property type="entry name" value="AChE-related_enzymes"/>
</dbReference>
<evidence type="ECO:0000259" key="6">
    <source>
        <dbReference type="Pfam" id="PF00135"/>
    </source>
</evidence>
<dbReference type="CDD" id="cd00312">
    <property type="entry name" value="Esterase_lipase"/>
    <property type="match status" value="1"/>
</dbReference>
<dbReference type="InterPro" id="IPR029058">
    <property type="entry name" value="AB_hydrolase_fold"/>
</dbReference>
<evidence type="ECO:0000256" key="2">
    <source>
        <dbReference type="ARBA" id="ARBA00010515"/>
    </source>
</evidence>
<dbReference type="InterPro" id="IPR019819">
    <property type="entry name" value="Carboxylesterase_B_CS"/>
</dbReference>
<dbReference type="Proteomes" id="UP000694680">
    <property type="component" value="Chromosome 6"/>
</dbReference>
<dbReference type="InterPro" id="IPR002018">
    <property type="entry name" value="CarbesteraseB"/>
</dbReference>
<evidence type="ECO:0000256" key="3">
    <source>
        <dbReference type="ARBA" id="ARBA00022487"/>
    </source>
</evidence>
<dbReference type="InterPro" id="IPR019826">
    <property type="entry name" value="Carboxylesterase_B_AS"/>
</dbReference>
<dbReference type="GO" id="GO:0005886">
    <property type="term" value="C:plasma membrane"/>
    <property type="evidence" value="ECO:0007669"/>
    <property type="project" value="TreeGrafter"/>
</dbReference>
<evidence type="ECO:0000313" key="7">
    <source>
        <dbReference type="Ensembl" id="ENSGWIP00000053016.1"/>
    </source>
</evidence>
<dbReference type="InterPro" id="IPR002168">
    <property type="entry name" value="Lipase_GDXG_HIS_AS"/>
</dbReference>
<dbReference type="Ensembl" id="ENSGWIT00000057187.1">
    <property type="protein sequence ID" value="ENSGWIP00000053016.1"/>
    <property type="gene ID" value="ENSGWIG00000025529.1"/>
</dbReference>
<evidence type="ECO:0000256" key="5">
    <source>
        <dbReference type="RuleBase" id="RU361235"/>
    </source>
</evidence>
<dbReference type="AlphaFoldDB" id="A0A8C5NGB0"/>
<feature type="domain" description="Carboxylesterase type B" evidence="6">
    <location>
        <begin position="27"/>
        <end position="539"/>
    </location>
</feature>
<reference evidence="7" key="1">
    <citation type="submission" date="2020-06" db="EMBL/GenBank/DDBJ databases">
        <authorList>
            <consortium name="Wellcome Sanger Institute Data Sharing"/>
        </authorList>
    </citation>
    <scope>NUCLEOTIDE SEQUENCE [LARGE SCALE GENOMIC DNA]</scope>
</reference>
<dbReference type="PROSITE" id="PS00122">
    <property type="entry name" value="CARBOXYLESTERASE_B_1"/>
    <property type="match status" value="1"/>
</dbReference>
<dbReference type="GO" id="GO:0003990">
    <property type="term" value="F:acetylcholinesterase activity"/>
    <property type="evidence" value="ECO:0007669"/>
    <property type="project" value="TreeGrafter"/>
</dbReference>
<evidence type="ECO:0000256" key="4">
    <source>
        <dbReference type="ARBA" id="ARBA00022801"/>
    </source>
</evidence>
<comment type="similarity">
    <text evidence="2">Belongs to the 'GDXG' lipolytic enzyme family.</text>
</comment>
<protein>
    <recommendedName>
        <fullName evidence="5">Carboxylic ester hydrolase</fullName>
        <ecNumber evidence="5">3.1.1.-</ecNumber>
    </recommendedName>
</protein>
<dbReference type="RefSeq" id="XP_028304432.1">
    <property type="nucleotide sequence ID" value="XM_028448631.1"/>
</dbReference>
<evidence type="ECO:0000256" key="1">
    <source>
        <dbReference type="ARBA" id="ARBA00005964"/>
    </source>
</evidence>
<keyword evidence="5" id="KW-0732">Signal</keyword>
<proteinExistence type="inferred from homology"/>
<dbReference type="SUPFAM" id="SSF53474">
    <property type="entry name" value="alpha/beta-Hydrolases"/>
    <property type="match status" value="1"/>
</dbReference>
<organism evidence="7 8">
    <name type="scientific">Gouania willdenowi</name>
    <name type="common">Blunt-snouted clingfish</name>
    <name type="synonym">Lepadogaster willdenowi</name>
    <dbReference type="NCBI Taxonomy" id="441366"/>
    <lineage>
        <taxon>Eukaryota</taxon>
        <taxon>Metazoa</taxon>
        <taxon>Chordata</taxon>
        <taxon>Craniata</taxon>
        <taxon>Vertebrata</taxon>
        <taxon>Euteleostomi</taxon>
        <taxon>Actinopterygii</taxon>
        <taxon>Neopterygii</taxon>
        <taxon>Teleostei</taxon>
        <taxon>Neoteleostei</taxon>
        <taxon>Acanthomorphata</taxon>
        <taxon>Ovalentaria</taxon>
        <taxon>Blenniimorphae</taxon>
        <taxon>Blenniiformes</taxon>
        <taxon>Gobiesocoidei</taxon>
        <taxon>Gobiesocidae</taxon>
        <taxon>Gobiesocinae</taxon>
        <taxon>Gouania</taxon>
    </lineage>
</organism>
<dbReference type="EC" id="3.1.1.-" evidence="5"/>
<dbReference type="OrthoDB" id="3200163at2759"/>
<reference evidence="7" key="2">
    <citation type="submission" date="2025-08" db="UniProtKB">
        <authorList>
            <consortium name="Ensembl"/>
        </authorList>
    </citation>
    <scope>IDENTIFICATION</scope>
</reference>
<dbReference type="GO" id="GO:0019695">
    <property type="term" value="P:choline metabolic process"/>
    <property type="evidence" value="ECO:0007669"/>
    <property type="project" value="TreeGrafter"/>
</dbReference>